<keyword evidence="2" id="KW-0812">Transmembrane</keyword>
<evidence type="ECO:0000313" key="4">
    <source>
        <dbReference type="EMBL" id="SDU30329.1"/>
    </source>
</evidence>
<dbReference type="InterPro" id="IPR029787">
    <property type="entry name" value="Nucleotide_cyclase"/>
</dbReference>
<evidence type="ECO:0000313" key="5">
    <source>
        <dbReference type="Proteomes" id="UP000199608"/>
    </source>
</evidence>
<dbReference type="PANTHER" id="PTHR43081:SF1">
    <property type="entry name" value="ADENYLATE CYCLASE, TERMINAL-DIFFERENTIATION SPECIFIC"/>
    <property type="match status" value="1"/>
</dbReference>
<dbReference type="Pfam" id="PF00211">
    <property type="entry name" value="Guanylate_cyc"/>
    <property type="match status" value="1"/>
</dbReference>
<evidence type="ECO:0000259" key="3">
    <source>
        <dbReference type="PROSITE" id="PS50125"/>
    </source>
</evidence>
<accession>A0A1H2HF17</accession>
<evidence type="ECO:0000256" key="2">
    <source>
        <dbReference type="SAM" id="Phobius"/>
    </source>
</evidence>
<sequence>MTQIFQKISRVFKKQNWTIVAVGFAITMLTAGIYIFKPAYLSLLEYKLYDVFIQKISSGKKTNTAVIVDIDDYSLERFGQWPWPRYRVALLLQKISMAGALAVGMDILFAEPDGTSPVVLQKALKKELHVDIGFSGIPEGLLDNDRLLATILHKGPYVLGYSFDFEKNDKINVTMIPPDLNAVEIKEPGAKPAHNYLFKASKLVPPLPVFLQGGTPAGFMNTLTDKDGVLRRTPLFISWQNKLYPQLSLATLLKAFNKKIPDPAIKVTCGGIESIKIGNTVIPLQSNGAMLLNYRGPGKTFPYISAGKILEDQVNQKELQGKIIFLGTSSAGLKDIRVSPLDQVFPGVEVHATIVDNILSSDFIHRPDWTPGLELFCILAWGFITTVLIGWTNAALTLPVTLVLGFGAWYGGLWTLDRLNIWVSPFFPIVVLVVNFSILTTQKYWFSERKKKFFRSAFSKYVSKTVVDQLAENPEKLSLEGEEKNISILFSDIRGFTTLSERLSPSQVTLLLHDYFTPVTRIIINNHGTHDKFIGDAVMCFWNAPVDVDDHEWFAIKAAIEMLDALDRLNKDFKKKFGICLAIGIGLHSGRCRVGNMGSADIFDYTIIGDNVNLASRLESLTKFYGVQLLVSETILKNCSHEMLTQELDLVRVKGKTEPVRIFTVYAGLKENMAQRRKEIEEYTKSLNLYRKKSFIKAEQYFSELTATYPEQKLYTIYRERCEFFIKNPPDINWDGVFTHTSK</sequence>
<dbReference type="GO" id="GO:0006171">
    <property type="term" value="P:cAMP biosynthetic process"/>
    <property type="evidence" value="ECO:0007669"/>
    <property type="project" value="TreeGrafter"/>
</dbReference>
<dbReference type="PANTHER" id="PTHR43081">
    <property type="entry name" value="ADENYLATE CYCLASE, TERMINAL-DIFFERENTIATION SPECIFIC-RELATED"/>
    <property type="match status" value="1"/>
</dbReference>
<keyword evidence="1" id="KW-0175">Coiled coil</keyword>
<dbReference type="InterPro" id="IPR050697">
    <property type="entry name" value="Adenylyl/Guanylyl_Cyclase_3/4"/>
</dbReference>
<proteinExistence type="predicted"/>
<dbReference type="PROSITE" id="PS50125">
    <property type="entry name" value="GUANYLATE_CYCLASE_2"/>
    <property type="match status" value="1"/>
</dbReference>
<dbReference type="CDD" id="cd07302">
    <property type="entry name" value="CHD"/>
    <property type="match status" value="1"/>
</dbReference>
<dbReference type="SMART" id="SM00044">
    <property type="entry name" value="CYCc"/>
    <property type="match status" value="1"/>
</dbReference>
<feature type="transmembrane region" description="Helical" evidence="2">
    <location>
        <begin position="16"/>
        <end position="36"/>
    </location>
</feature>
<dbReference type="SMART" id="SM01080">
    <property type="entry name" value="CHASE2"/>
    <property type="match status" value="1"/>
</dbReference>
<dbReference type="InterPro" id="IPR007890">
    <property type="entry name" value="CHASE2"/>
</dbReference>
<keyword evidence="5" id="KW-1185">Reference proteome</keyword>
<dbReference type="InterPro" id="IPR001054">
    <property type="entry name" value="A/G_cyclase"/>
</dbReference>
<reference evidence="5" key="1">
    <citation type="submission" date="2016-10" db="EMBL/GenBank/DDBJ databases">
        <authorList>
            <person name="Varghese N."/>
            <person name="Submissions S."/>
        </authorList>
    </citation>
    <scope>NUCLEOTIDE SEQUENCE [LARGE SCALE GENOMIC DNA]</scope>
    <source>
        <strain evidence="5">DSM 3384</strain>
    </source>
</reference>
<keyword evidence="2" id="KW-0472">Membrane</keyword>
<keyword evidence="2" id="KW-1133">Transmembrane helix</keyword>
<dbReference type="EMBL" id="FNLL01000006">
    <property type="protein sequence ID" value="SDU30329.1"/>
    <property type="molecule type" value="Genomic_DNA"/>
</dbReference>
<feature type="coiled-coil region" evidence="1">
    <location>
        <begin position="666"/>
        <end position="693"/>
    </location>
</feature>
<name>A0A1H2HF17_9BACT</name>
<gene>
    <name evidence="4" type="ORF">SAMN04487931_106203</name>
</gene>
<dbReference type="Pfam" id="PF05226">
    <property type="entry name" value="CHASE2"/>
    <property type="match status" value="1"/>
</dbReference>
<dbReference type="GO" id="GO:0004016">
    <property type="term" value="F:adenylate cyclase activity"/>
    <property type="evidence" value="ECO:0007669"/>
    <property type="project" value="UniProtKB-ARBA"/>
</dbReference>
<organism evidence="4 5">
    <name type="scientific">Desulfobacula phenolica</name>
    <dbReference type="NCBI Taxonomy" id="90732"/>
    <lineage>
        <taxon>Bacteria</taxon>
        <taxon>Pseudomonadati</taxon>
        <taxon>Thermodesulfobacteriota</taxon>
        <taxon>Desulfobacteria</taxon>
        <taxon>Desulfobacterales</taxon>
        <taxon>Desulfobacteraceae</taxon>
        <taxon>Desulfobacula</taxon>
    </lineage>
</organism>
<dbReference type="RefSeq" id="WP_092234316.1">
    <property type="nucleotide sequence ID" value="NZ_FNLL01000006.1"/>
</dbReference>
<feature type="transmembrane region" description="Helical" evidence="2">
    <location>
        <begin position="426"/>
        <end position="446"/>
    </location>
</feature>
<dbReference type="AlphaFoldDB" id="A0A1H2HF17"/>
<dbReference type="Proteomes" id="UP000199608">
    <property type="component" value="Unassembled WGS sequence"/>
</dbReference>
<evidence type="ECO:0000256" key="1">
    <source>
        <dbReference type="SAM" id="Coils"/>
    </source>
</evidence>
<protein>
    <submittedName>
        <fullName evidence="4">Adenylate cyclase</fullName>
    </submittedName>
</protein>
<feature type="domain" description="Guanylate cyclase" evidence="3">
    <location>
        <begin position="487"/>
        <end position="619"/>
    </location>
</feature>
<dbReference type="SUPFAM" id="SSF55073">
    <property type="entry name" value="Nucleotide cyclase"/>
    <property type="match status" value="1"/>
</dbReference>
<dbReference type="GO" id="GO:0035556">
    <property type="term" value="P:intracellular signal transduction"/>
    <property type="evidence" value="ECO:0007669"/>
    <property type="project" value="InterPro"/>
</dbReference>
<dbReference type="Gene3D" id="3.30.70.1230">
    <property type="entry name" value="Nucleotide cyclase"/>
    <property type="match status" value="1"/>
</dbReference>